<evidence type="ECO:0000256" key="4">
    <source>
        <dbReference type="ARBA" id="ARBA00023163"/>
    </source>
</evidence>
<dbReference type="KEGG" id="psuw:WQ53_05765"/>
<keyword evidence="3" id="KW-0238">DNA-binding</keyword>
<dbReference type="AlphaFoldDB" id="A0A0E3Z124"/>
<dbReference type="InterPro" id="IPR036390">
    <property type="entry name" value="WH_DNA-bd_sf"/>
</dbReference>
<protein>
    <recommendedName>
        <fullName evidence="5">HTH lysR-type domain-containing protein</fullName>
    </recommendedName>
</protein>
<dbReference type="OrthoDB" id="8437302at2"/>
<proteinExistence type="inferred from homology"/>
<gene>
    <name evidence="6" type="ORF">WQ53_05765</name>
</gene>
<accession>A0A0E3Z124</accession>
<dbReference type="PROSITE" id="PS50931">
    <property type="entry name" value="HTH_LYSR"/>
    <property type="match status" value="1"/>
</dbReference>
<dbReference type="InterPro" id="IPR005119">
    <property type="entry name" value="LysR_subst-bd"/>
</dbReference>
<dbReference type="Gene3D" id="1.10.10.10">
    <property type="entry name" value="Winged helix-like DNA-binding domain superfamily/Winged helix DNA-binding domain"/>
    <property type="match status" value="1"/>
</dbReference>
<dbReference type="PANTHER" id="PTHR30126:SF98">
    <property type="entry name" value="HTH-TYPE TRANSCRIPTIONAL ACTIVATOR BAUR"/>
    <property type="match status" value="1"/>
</dbReference>
<dbReference type="SUPFAM" id="SSF53850">
    <property type="entry name" value="Periplasmic binding protein-like II"/>
    <property type="match status" value="1"/>
</dbReference>
<dbReference type="PATRIC" id="fig|314722.6.peg.1219"/>
<sequence length="324" mass="35351">MSIKLRQLSHILALEEYGSFSRAAASLHISQPALSRSIQALEGQIGAPLFLREGHGVVPTDLGRVLIEDARQITRMADDLHERLLGNPVVTCHELSIGAGPFPAEALVGRAVAAFIGAHPRCKVRVEVRNWDELLPRLRNHELDLFVAETSTLEHERDLRVEPLSRHPLYFLARAGHPLAGQPYPGLGGILRHPLAALARIPPRLLEPALAALSRSVAEPVQTEAFPALLCSDHSLVKRTVCGSDAIMVSSLACVARELERGELVVLGTEPWLQLNYGMVTLGSRLAANTAVQDFRARLIEAEKAVQEEEQRLASRWVPGKAAA</sequence>
<dbReference type="RefSeq" id="WP_052631183.1">
    <property type="nucleotide sequence ID" value="NZ_CP011144.1"/>
</dbReference>
<dbReference type="FunFam" id="1.10.10.10:FF:000001">
    <property type="entry name" value="LysR family transcriptional regulator"/>
    <property type="match status" value="1"/>
</dbReference>
<reference evidence="6 7" key="1">
    <citation type="journal article" date="2015" name="Genome Announc.">
        <title>Complete Genome Sequence of Pseudoxanthomonas suwonensis Strain J1, a Cellulose-Degrading Bacterium Isolated from Leaf- and Wood-Enriched Soil.</title>
        <authorList>
            <person name="Hou L."/>
            <person name="Jiang J."/>
            <person name="Xu Z."/>
            <person name="Zhou Y."/>
            <person name="Leung F.C."/>
        </authorList>
    </citation>
    <scope>NUCLEOTIDE SEQUENCE [LARGE SCALE GENOMIC DNA]</scope>
    <source>
        <strain evidence="6 7">J1</strain>
    </source>
</reference>
<feature type="domain" description="HTH lysR-type" evidence="5">
    <location>
        <begin position="3"/>
        <end position="60"/>
    </location>
</feature>
<evidence type="ECO:0000259" key="5">
    <source>
        <dbReference type="PROSITE" id="PS50931"/>
    </source>
</evidence>
<dbReference type="PANTHER" id="PTHR30126">
    <property type="entry name" value="HTH-TYPE TRANSCRIPTIONAL REGULATOR"/>
    <property type="match status" value="1"/>
</dbReference>
<evidence type="ECO:0000313" key="7">
    <source>
        <dbReference type="Proteomes" id="UP000033067"/>
    </source>
</evidence>
<dbReference type="Pfam" id="PF00126">
    <property type="entry name" value="HTH_1"/>
    <property type="match status" value="1"/>
</dbReference>
<dbReference type="InterPro" id="IPR036388">
    <property type="entry name" value="WH-like_DNA-bd_sf"/>
</dbReference>
<dbReference type="SUPFAM" id="SSF46785">
    <property type="entry name" value="Winged helix' DNA-binding domain"/>
    <property type="match status" value="1"/>
</dbReference>
<evidence type="ECO:0000256" key="3">
    <source>
        <dbReference type="ARBA" id="ARBA00023125"/>
    </source>
</evidence>
<keyword evidence="4" id="KW-0804">Transcription</keyword>
<dbReference type="Proteomes" id="UP000033067">
    <property type="component" value="Chromosome"/>
</dbReference>
<evidence type="ECO:0000256" key="1">
    <source>
        <dbReference type="ARBA" id="ARBA00009437"/>
    </source>
</evidence>
<dbReference type="GO" id="GO:0000976">
    <property type="term" value="F:transcription cis-regulatory region binding"/>
    <property type="evidence" value="ECO:0007669"/>
    <property type="project" value="TreeGrafter"/>
</dbReference>
<keyword evidence="2" id="KW-0805">Transcription regulation</keyword>
<dbReference type="PRINTS" id="PR00039">
    <property type="entry name" value="HTHLYSR"/>
</dbReference>
<dbReference type="InterPro" id="IPR000847">
    <property type="entry name" value="LysR_HTH_N"/>
</dbReference>
<keyword evidence="7" id="KW-1185">Reference proteome</keyword>
<evidence type="ECO:0000256" key="2">
    <source>
        <dbReference type="ARBA" id="ARBA00023015"/>
    </source>
</evidence>
<dbReference type="Gene3D" id="3.40.190.10">
    <property type="entry name" value="Periplasmic binding protein-like II"/>
    <property type="match status" value="2"/>
</dbReference>
<dbReference type="EMBL" id="CP011144">
    <property type="protein sequence ID" value="AKC86352.1"/>
    <property type="molecule type" value="Genomic_DNA"/>
</dbReference>
<evidence type="ECO:0000313" key="6">
    <source>
        <dbReference type="EMBL" id="AKC86352.1"/>
    </source>
</evidence>
<dbReference type="GO" id="GO:0003700">
    <property type="term" value="F:DNA-binding transcription factor activity"/>
    <property type="evidence" value="ECO:0007669"/>
    <property type="project" value="InterPro"/>
</dbReference>
<comment type="similarity">
    <text evidence="1">Belongs to the LysR transcriptional regulatory family.</text>
</comment>
<dbReference type="Pfam" id="PF03466">
    <property type="entry name" value="LysR_substrate"/>
    <property type="match status" value="1"/>
</dbReference>
<organism evidence="6 7">
    <name type="scientific">Pseudoxanthomonas suwonensis</name>
    <dbReference type="NCBI Taxonomy" id="314722"/>
    <lineage>
        <taxon>Bacteria</taxon>
        <taxon>Pseudomonadati</taxon>
        <taxon>Pseudomonadota</taxon>
        <taxon>Gammaproteobacteria</taxon>
        <taxon>Lysobacterales</taxon>
        <taxon>Lysobacteraceae</taxon>
        <taxon>Pseudoxanthomonas</taxon>
    </lineage>
</organism>
<name>A0A0E3Z124_9GAMM</name>